<feature type="region of interest" description="Disordered" evidence="1">
    <location>
        <begin position="336"/>
        <end position="372"/>
    </location>
</feature>
<feature type="region of interest" description="Disordered" evidence="1">
    <location>
        <begin position="390"/>
        <end position="483"/>
    </location>
</feature>
<evidence type="ECO:0000256" key="1">
    <source>
        <dbReference type="SAM" id="MobiDB-lite"/>
    </source>
</evidence>
<accession>A0AAV9WGH0</accession>
<dbReference type="PANTHER" id="PTHR46082:SF11">
    <property type="entry name" value="AAA+ ATPASE DOMAIN-CONTAINING PROTEIN-RELATED"/>
    <property type="match status" value="1"/>
</dbReference>
<organism evidence="3 4">
    <name type="scientific">Arthrobotrys musiformis</name>
    <dbReference type="NCBI Taxonomy" id="47236"/>
    <lineage>
        <taxon>Eukaryota</taxon>
        <taxon>Fungi</taxon>
        <taxon>Dikarya</taxon>
        <taxon>Ascomycota</taxon>
        <taxon>Pezizomycotina</taxon>
        <taxon>Orbiliomycetes</taxon>
        <taxon>Orbiliales</taxon>
        <taxon>Orbiliaceae</taxon>
        <taxon>Arthrobotrys</taxon>
    </lineage>
</organism>
<feature type="compositionally biased region" description="Basic and acidic residues" evidence="1">
    <location>
        <begin position="496"/>
        <end position="505"/>
    </location>
</feature>
<evidence type="ECO:0000313" key="4">
    <source>
        <dbReference type="Proteomes" id="UP001370758"/>
    </source>
</evidence>
<name>A0AAV9WGH0_9PEZI</name>
<gene>
    <name evidence="3" type="ORF">TWF481_006028</name>
</gene>
<feature type="compositionally biased region" description="Polar residues" evidence="1">
    <location>
        <begin position="342"/>
        <end position="372"/>
    </location>
</feature>
<sequence length="536" mass="58260">MPRTTRPRRKDYTIMWLCALSVEFAAARRMLDEVHPRIESSDKTIAYLLGRIGGHNVVIASLPKGRTGSIPAATVAGRIKTEFPAIRDCLLVGVGGGVPGGQVDIRLGDVVVSTPNGGYGGVVQYDSGKIYPGGQFRRTAYLNAPSDTLLSTVSLLETNYLLGMSKLLENASRLDRSLPFSRKEAGPDYLFQADYPHLDLEGTDIPSGTIITCGKRGICSEDKIVAREPREPKDQVLVHHGTIISGNMVIKDAKTRDEISTRIDPDGVLCFEMEAAGLMNIVSCLVIRGICDYADSHKTKLWQPYAAKMAAAYARELISLIPTQEVTEEVLEETLVSAPKSPVSSLKTPKTTQPNATTSNPAGPSSDITSNITGSKINGSTYIIVGSNNTVSNSMAPETVESNRKRKRGQVWAGRESSGEDNEEDDSDSRGEEDDSDSSGEEGDSGSSGEEDDSDSSGEEEDSDSSGEEEDSDGSDEEGEIFCSTCGRDDCLEEAHQRGDKEYRSPSKRQKTHSRSRFEDEIFSGGWTPPYRRNRY</sequence>
<dbReference type="SUPFAM" id="SSF53167">
    <property type="entry name" value="Purine and uridine phosphorylases"/>
    <property type="match status" value="1"/>
</dbReference>
<dbReference type="Gene3D" id="3.40.50.1580">
    <property type="entry name" value="Nucleoside phosphorylase domain"/>
    <property type="match status" value="1"/>
</dbReference>
<feature type="compositionally biased region" description="Acidic residues" evidence="1">
    <location>
        <begin position="419"/>
        <end position="480"/>
    </location>
</feature>
<dbReference type="EMBL" id="JAVHJL010000003">
    <property type="protein sequence ID" value="KAK6507601.1"/>
    <property type="molecule type" value="Genomic_DNA"/>
</dbReference>
<feature type="compositionally biased region" description="Basic residues" evidence="1">
    <location>
        <begin position="506"/>
        <end position="515"/>
    </location>
</feature>
<dbReference type="GO" id="GO:0009116">
    <property type="term" value="P:nucleoside metabolic process"/>
    <property type="evidence" value="ECO:0007669"/>
    <property type="project" value="InterPro"/>
</dbReference>
<dbReference type="InterPro" id="IPR035994">
    <property type="entry name" value="Nucleoside_phosphorylase_sf"/>
</dbReference>
<reference evidence="3 4" key="1">
    <citation type="submission" date="2023-08" db="EMBL/GenBank/DDBJ databases">
        <authorList>
            <person name="Palmer J.M."/>
        </authorList>
    </citation>
    <scope>NUCLEOTIDE SEQUENCE [LARGE SCALE GENOMIC DNA]</scope>
    <source>
        <strain evidence="3 4">TWF481</strain>
    </source>
</reference>
<comment type="caution">
    <text evidence="3">The sequence shown here is derived from an EMBL/GenBank/DDBJ whole genome shotgun (WGS) entry which is preliminary data.</text>
</comment>
<dbReference type="AlphaFoldDB" id="A0AAV9WGH0"/>
<feature type="region of interest" description="Disordered" evidence="1">
    <location>
        <begin position="496"/>
        <end position="536"/>
    </location>
</feature>
<protein>
    <recommendedName>
        <fullName evidence="5">Nucleoside phosphorylase domain-containing protein</fullName>
    </recommendedName>
</protein>
<keyword evidence="2" id="KW-0732">Signal</keyword>
<feature type="chain" id="PRO_5044001595" description="Nucleoside phosphorylase domain-containing protein" evidence="2">
    <location>
        <begin position="28"/>
        <end position="536"/>
    </location>
</feature>
<proteinExistence type="predicted"/>
<evidence type="ECO:0000256" key="2">
    <source>
        <dbReference type="SAM" id="SignalP"/>
    </source>
</evidence>
<evidence type="ECO:0008006" key="5">
    <source>
        <dbReference type="Google" id="ProtNLM"/>
    </source>
</evidence>
<evidence type="ECO:0000313" key="3">
    <source>
        <dbReference type="EMBL" id="KAK6507601.1"/>
    </source>
</evidence>
<dbReference type="PANTHER" id="PTHR46082">
    <property type="entry name" value="ATP/GTP-BINDING PROTEIN-RELATED"/>
    <property type="match status" value="1"/>
</dbReference>
<keyword evidence="4" id="KW-1185">Reference proteome</keyword>
<dbReference type="InterPro" id="IPR053137">
    <property type="entry name" value="NLR-like"/>
</dbReference>
<feature type="signal peptide" evidence="2">
    <location>
        <begin position="1"/>
        <end position="27"/>
    </location>
</feature>
<dbReference type="Proteomes" id="UP001370758">
    <property type="component" value="Unassembled WGS sequence"/>
</dbReference>
<dbReference type="GO" id="GO:0003824">
    <property type="term" value="F:catalytic activity"/>
    <property type="evidence" value="ECO:0007669"/>
    <property type="project" value="InterPro"/>
</dbReference>